<feature type="non-terminal residue" evidence="7">
    <location>
        <position position="214"/>
    </location>
</feature>
<keyword evidence="2" id="KW-0130">Cell adhesion</keyword>
<dbReference type="EMBL" id="JAQZCI010000001">
    <property type="protein sequence ID" value="MDD7960820.1"/>
    <property type="molecule type" value="Genomic_DNA"/>
</dbReference>
<feature type="chain" id="PRO_5046941281" evidence="5">
    <location>
        <begin position="29"/>
        <end position="214"/>
    </location>
</feature>
<feature type="compositionally biased region" description="Low complexity" evidence="4">
    <location>
        <begin position="64"/>
        <end position="87"/>
    </location>
</feature>
<evidence type="ECO:0000313" key="7">
    <source>
        <dbReference type="EMBL" id="MDD7960820.1"/>
    </source>
</evidence>
<accession>A0ABT5SDE9</accession>
<keyword evidence="5" id="KW-0732">Signal</keyword>
<dbReference type="Pfam" id="PF03777">
    <property type="entry name" value="ChpA-C"/>
    <property type="match status" value="1"/>
</dbReference>
<keyword evidence="1" id="KW-0964">Secreted</keyword>
<keyword evidence="1" id="KW-0134">Cell wall</keyword>
<protein>
    <submittedName>
        <fullName evidence="7">Chaplin family protein</fullName>
    </submittedName>
</protein>
<dbReference type="Proteomes" id="UP001218170">
    <property type="component" value="Unassembled WGS sequence"/>
</dbReference>
<feature type="region of interest" description="Disordered" evidence="4">
    <location>
        <begin position="112"/>
        <end position="150"/>
    </location>
</feature>
<feature type="region of interest" description="Disordered" evidence="4">
    <location>
        <begin position="64"/>
        <end position="92"/>
    </location>
</feature>
<evidence type="ECO:0000256" key="2">
    <source>
        <dbReference type="ARBA" id="ARBA00022889"/>
    </source>
</evidence>
<dbReference type="InterPro" id="IPR005528">
    <property type="entry name" value="ChpA-H"/>
</dbReference>
<gene>
    <name evidence="7" type="ORF">PUW80_00485</name>
</gene>
<feature type="compositionally biased region" description="Polar residues" evidence="4">
    <location>
        <begin position="112"/>
        <end position="124"/>
    </location>
</feature>
<evidence type="ECO:0000259" key="6">
    <source>
        <dbReference type="PROSITE" id="PS51884"/>
    </source>
</evidence>
<evidence type="ECO:0000256" key="1">
    <source>
        <dbReference type="ARBA" id="ARBA00022512"/>
    </source>
</evidence>
<keyword evidence="8" id="KW-1185">Reference proteome</keyword>
<evidence type="ECO:0000256" key="5">
    <source>
        <dbReference type="SAM" id="SignalP"/>
    </source>
</evidence>
<feature type="compositionally biased region" description="Gly residues" evidence="4">
    <location>
        <begin position="184"/>
        <end position="193"/>
    </location>
</feature>
<proteinExistence type="predicted"/>
<feature type="signal peptide" evidence="5">
    <location>
        <begin position="1"/>
        <end position="28"/>
    </location>
</feature>
<keyword evidence="3" id="KW-0034">Amyloid</keyword>
<dbReference type="PROSITE" id="PS51884">
    <property type="entry name" value="CHAPLIN"/>
    <property type="match status" value="1"/>
</dbReference>
<evidence type="ECO:0000256" key="4">
    <source>
        <dbReference type="SAM" id="MobiDB-lite"/>
    </source>
</evidence>
<sequence length="214" mass="19749">MNTIVSRAVWGTLLAGGITILGASVAHAADTTGEDGLLSGTQGIVSVDAPVTVEGTSIAVIGDADSSTSGSSAPATAPAPSASTSGADGVGSGSQAIIDVSVPVTIEGTSVSVIGDSNSSTDSTPAPAPAQPAPAPAPAAPATDGSDGVASGTQVVAPVAAPVEVNGTAVSVIGDANSDTTTGGTPGSTGTTGGTTAPTTDGNDGLLSGTQVIA</sequence>
<dbReference type="RefSeq" id="WP_274263587.1">
    <property type="nucleotide sequence ID" value="NZ_JAQZCI010000001.1"/>
</dbReference>
<name>A0ABT5SDE9_9MICO</name>
<feature type="region of interest" description="Disordered" evidence="4">
    <location>
        <begin position="174"/>
        <end position="214"/>
    </location>
</feature>
<feature type="compositionally biased region" description="Pro residues" evidence="4">
    <location>
        <begin position="126"/>
        <end position="139"/>
    </location>
</feature>
<evidence type="ECO:0000256" key="3">
    <source>
        <dbReference type="ARBA" id="ARBA00023087"/>
    </source>
</evidence>
<reference evidence="7 8" key="1">
    <citation type="submission" date="2023-02" db="EMBL/GenBank/DDBJ databases">
        <title>Study of novel species of the Microbacterium genus.</title>
        <authorList>
            <person name="Arroyo-Herrera I."/>
            <person name="Roman-Ponce B."/>
            <person name="Vasquez-Murrieta M.S."/>
        </authorList>
    </citation>
    <scope>NUCLEOTIDE SEQUENCE [LARGE SCALE GENOMIC DNA]</scope>
    <source>
        <strain evidence="7 8">NE1TT3</strain>
    </source>
</reference>
<comment type="caution">
    <text evidence="7">The sequence shown here is derived from an EMBL/GenBank/DDBJ whole genome shotgun (WGS) entry which is preliminary data.</text>
</comment>
<organism evidence="7 8">
    <name type="scientific">Microbacterium thalli</name>
    <dbReference type="NCBI Taxonomy" id="3027921"/>
    <lineage>
        <taxon>Bacteria</taxon>
        <taxon>Bacillati</taxon>
        <taxon>Actinomycetota</taxon>
        <taxon>Actinomycetes</taxon>
        <taxon>Micrococcales</taxon>
        <taxon>Microbacteriaceae</taxon>
        <taxon>Microbacterium</taxon>
    </lineage>
</organism>
<feature type="domain" description="Chaplin" evidence="6">
    <location>
        <begin position="146"/>
        <end position="186"/>
    </location>
</feature>
<evidence type="ECO:0000313" key="8">
    <source>
        <dbReference type="Proteomes" id="UP001218170"/>
    </source>
</evidence>